<dbReference type="InterPro" id="IPR043502">
    <property type="entry name" value="DNA/RNA_pol_sf"/>
</dbReference>
<proteinExistence type="predicted"/>
<evidence type="ECO:0000313" key="2">
    <source>
        <dbReference type="EMBL" id="WVZ55635.1"/>
    </source>
</evidence>
<gene>
    <name evidence="2" type="ORF">U9M48_006273</name>
</gene>
<name>A0AAQ3SLP8_PASNO</name>
<protein>
    <recommendedName>
        <fullName evidence="1">Reverse transcriptase domain-containing protein</fullName>
    </recommendedName>
</protein>
<dbReference type="CDD" id="cd01650">
    <property type="entry name" value="RT_nLTR_like"/>
    <property type="match status" value="1"/>
</dbReference>
<reference evidence="2 3" key="1">
    <citation type="submission" date="2024-02" db="EMBL/GenBank/DDBJ databases">
        <title>High-quality chromosome-scale genome assembly of Pensacola bahiagrass (Paspalum notatum Flugge var. saurae).</title>
        <authorList>
            <person name="Vega J.M."/>
            <person name="Podio M."/>
            <person name="Orjuela J."/>
            <person name="Siena L.A."/>
            <person name="Pessino S.C."/>
            <person name="Combes M.C."/>
            <person name="Mariac C."/>
            <person name="Albertini E."/>
            <person name="Pupilli F."/>
            <person name="Ortiz J.P.A."/>
            <person name="Leblanc O."/>
        </authorList>
    </citation>
    <scope>NUCLEOTIDE SEQUENCE [LARGE SCALE GENOMIC DNA]</scope>
    <source>
        <strain evidence="2">R1</strain>
        <tissue evidence="2">Leaf</tissue>
    </source>
</reference>
<feature type="domain" description="Reverse transcriptase" evidence="1">
    <location>
        <begin position="225"/>
        <end position="497"/>
    </location>
</feature>
<dbReference type="Pfam" id="PF00078">
    <property type="entry name" value="RVT_1"/>
    <property type="match status" value="1"/>
</dbReference>
<dbReference type="InterPro" id="IPR000477">
    <property type="entry name" value="RT_dom"/>
</dbReference>
<evidence type="ECO:0000313" key="3">
    <source>
        <dbReference type="Proteomes" id="UP001341281"/>
    </source>
</evidence>
<dbReference type="SUPFAM" id="SSF56672">
    <property type="entry name" value="DNA/RNA polymerases"/>
    <property type="match status" value="1"/>
</dbReference>
<feature type="non-terminal residue" evidence="2">
    <location>
        <position position="733"/>
    </location>
</feature>
<dbReference type="PANTHER" id="PTHR19446">
    <property type="entry name" value="REVERSE TRANSCRIPTASES"/>
    <property type="match status" value="1"/>
</dbReference>
<evidence type="ECO:0000259" key="1">
    <source>
        <dbReference type="PROSITE" id="PS50878"/>
    </source>
</evidence>
<accession>A0AAQ3SLP8</accession>
<organism evidence="2 3">
    <name type="scientific">Paspalum notatum var. saurae</name>
    <dbReference type="NCBI Taxonomy" id="547442"/>
    <lineage>
        <taxon>Eukaryota</taxon>
        <taxon>Viridiplantae</taxon>
        <taxon>Streptophyta</taxon>
        <taxon>Embryophyta</taxon>
        <taxon>Tracheophyta</taxon>
        <taxon>Spermatophyta</taxon>
        <taxon>Magnoliopsida</taxon>
        <taxon>Liliopsida</taxon>
        <taxon>Poales</taxon>
        <taxon>Poaceae</taxon>
        <taxon>PACMAD clade</taxon>
        <taxon>Panicoideae</taxon>
        <taxon>Andropogonodae</taxon>
        <taxon>Paspaleae</taxon>
        <taxon>Paspalinae</taxon>
        <taxon>Paspalum</taxon>
    </lineage>
</organism>
<sequence>MYSLAYSKNRSLRSLPINLVWVSKGFRFESFWPKLDGFKEVVSRAWNKQLRICNPFLRLHTKLQRTAKELRTWSKSLIGNNKLLLAAARQLIWILDVVQDYRPLSADESLLHRQLKTRFLGLTAVEKLRARQASRLTSIRAAHANSKNLLGAPPARENTLNWNVMGLNTLQGDLLELPFEEEEILAAINKLNAENAPGPDGFTGLFFRIAWPIVKEDVLRAFNYFYQLHDQHFRNLNSAHICLIPKNAEAVSFSDFRPISLSHSLAKIISKVLASRLAPHLDRLPSAFIRKRSIHDNFLYTQNLIRELKRVKAPTLFLKLDIAKAFDSVRWDYLLEVLQQMGFGNRWRDWVSILLRTANSAVLLNGDRGDYFQHGRGLRQGDPLSPLLFIIAIDPLQKLFSLAAEQGFLTPVHHRAARLRVSLYADDAAIFLNPNRNEVMATHQILSAFSKASGLTTNLSKCAVYPICCESSDLESIMEPFPCEVKSFPCKYLGLPLSDRSLRRVDFQPVLDKLATRLSAWTVGQVWKTNTVHFLTVFPLKKWAIKKIDKIRRSFLWRGSENANGGHCLVKWTRAARPKELGRLGILDLELVLYGFAGFGLARLTALDPGLAPHRHVIKLTQLYSEHPLWLLLEMDFSLAFGMTLGSWVWESARVWSNNLILPPVVDCLSVEDWWLTAFLGKPEEHHKTISGILMYIVWNIWKERNRRIFDGKSASLTTVFSRAKEEMALRRA</sequence>
<dbReference type="EMBL" id="CP144746">
    <property type="protein sequence ID" value="WVZ55635.1"/>
    <property type="molecule type" value="Genomic_DNA"/>
</dbReference>
<dbReference type="AlphaFoldDB" id="A0AAQ3SLP8"/>
<dbReference type="PROSITE" id="PS50878">
    <property type="entry name" value="RT_POL"/>
    <property type="match status" value="1"/>
</dbReference>
<dbReference type="Proteomes" id="UP001341281">
    <property type="component" value="Chromosome 02"/>
</dbReference>
<keyword evidence="3" id="KW-1185">Reference proteome</keyword>